<evidence type="ECO:0000256" key="1">
    <source>
        <dbReference type="SAM" id="Phobius"/>
    </source>
</evidence>
<organism evidence="3 4">
    <name type="scientific">Rhinocladiella mackenziei CBS 650.93</name>
    <dbReference type="NCBI Taxonomy" id="1442369"/>
    <lineage>
        <taxon>Eukaryota</taxon>
        <taxon>Fungi</taxon>
        <taxon>Dikarya</taxon>
        <taxon>Ascomycota</taxon>
        <taxon>Pezizomycotina</taxon>
        <taxon>Eurotiomycetes</taxon>
        <taxon>Chaetothyriomycetidae</taxon>
        <taxon>Chaetothyriales</taxon>
        <taxon>Herpotrichiellaceae</taxon>
        <taxon>Rhinocladiella</taxon>
    </lineage>
</organism>
<dbReference type="GeneID" id="25294951"/>
<dbReference type="Pfam" id="PF20237">
    <property type="entry name" value="DUF6594"/>
    <property type="match status" value="1"/>
</dbReference>
<name>A0A0D2GYR0_9EURO</name>
<keyword evidence="1" id="KW-1133">Transmembrane helix</keyword>
<dbReference type="EMBL" id="KN847479">
    <property type="protein sequence ID" value="KIX03328.1"/>
    <property type="molecule type" value="Genomic_DNA"/>
</dbReference>
<dbReference type="PANTHER" id="PTHR34502:SF5">
    <property type="entry name" value="DUF6594 DOMAIN-CONTAINING PROTEIN"/>
    <property type="match status" value="1"/>
</dbReference>
<feature type="transmembrane region" description="Helical" evidence="1">
    <location>
        <begin position="204"/>
        <end position="225"/>
    </location>
</feature>
<gene>
    <name evidence="3" type="ORF">Z518_06880</name>
</gene>
<dbReference type="Proteomes" id="UP000053617">
    <property type="component" value="Unassembled WGS sequence"/>
</dbReference>
<dbReference type="InterPro" id="IPR046529">
    <property type="entry name" value="DUF6594"/>
</dbReference>
<keyword evidence="4" id="KW-1185">Reference proteome</keyword>
<evidence type="ECO:0000259" key="2">
    <source>
        <dbReference type="Pfam" id="PF20237"/>
    </source>
</evidence>
<proteinExistence type="predicted"/>
<dbReference type="VEuPathDB" id="FungiDB:Z518_06880"/>
<keyword evidence="1" id="KW-0472">Membrane</keyword>
<sequence length="265" mass="30252">MEGYAKVARLMTNHTETACLRGFKALSCQNLLYLQAELIQLEADHETLATTDRSSGHPKRTLYEKSYRLLSQSHKDDHDEQFRNWLQIRAKLKEYYTSLEHHIFVSHLSKPSSTVLEFINDWFARKTMGGCPLLDIDRHAWDKKNETDIITLRDPSNMDIFSHWFCEKLIPMLHSHCFRRFKKPIQWDPESGLSDYSDSAVATVLDLLGTVISSLFPVSSIAVLYSVTGMSYRIGIVAGFTALFSLTLALITKGRRVEIFAATTA</sequence>
<dbReference type="RefSeq" id="XP_013270464.1">
    <property type="nucleotide sequence ID" value="XM_013415010.1"/>
</dbReference>
<evidence type="ECO:0000313" key="4">
    <source>
        <dbReference type="Proteomes" id="UP000053617"/>
    </source>
</evidence>
<evidence type="ECO:0000313" key="3">
    <source>
        <dbReference type="EMBL" id="KIX03328.1"/>
    </source>
</evidence>
<feature type="transmembrane region" description="Helical" evidence="1">
    <location>
        <begin position="231"/>
        <end position="251"/>
    </location>
</feature>
<feature type="domain" description="DUF6594" evidence="2">
    <location>
        <begin position="4"/>
        <end position="265"/>
    </location>
</feature>
<dbReference type="PANTHER" id="PTHR34502">
    <property type="entry name" value="DUF6594 DOMAIN-CONTAINING PROTEIN-RELATED"/>
    <property type="match status" value="1"/>
</dbReference>
<protein>
    <submittedName>
        <fullName evidence="3">Rhinocladiella mackenziei CBS 650.93 unplaced genomic scaffold supercont1.5, whole genome shotgun sequence</fullName>
    </submittedName>
</protein>
<dbReference type="STRING" id="1442369.A0A0D2GYR0"/>
<keyword evidence="1" id="KW-0812">Transmembrane</keyword>
<dbReference type="AlphaFoldDB" id="A0A0D2GYR0"/>
<dbReference type="HOGENOM" id="CLU_051118_2_2_1"/>
<reference evidence="3 4" key="1">
    <citation type="submission" date="2015-01" db="EMBL/GenBank/DDBJ databases">
        <title>The Genome Sequence of Rhinocladiella mackenzie CBS 650.93.</title>
        <authorList>
            <consortium name="The Broad Institute Genomics Platform"/>
            <person name="Cuomo C."/>
            <person name="de Hoog S."/>
            <person name="Gorbushina A."/>
            <person name="Stielow B."/>
            <person name="Teixiera M."/>
            <person name="Abouelleil A."/>
            <person name="Chapman S.B."/>
            <person name="Priest M."/>
            <person name="Young S.K."/>
            <person name="Wortman J."/>
            <person name="Nusbaum C."/>
            <person name="Birren B."/>
        </authorList>
    </citation>
    <scope>NUCLEOTIDE SEQUENCE [LARGE SCALE GENOMIC DNA]</scope>
    <source>
        <strain evidence="3 4">CBS 650.93</strain>
    </source>
</reference>
<dbReference type="OrthoDB" id="3533814at2759"/>
<accession>A0A0D2GYR0</accession>